<evidence type="ECO:0000256" key="1">
    <source>
        <dbReference type="SAM" id="Phobius"/>
    </source>
</evidence>
<feature type="transmembrane region" description="Helical" evidence="1">
    <location>
        <begin position="46"/>
        <end position="75"/>
    </location>
</feature>
<evidence type="ECO:0000313" key="2">
    <source>
        <dbReference type="EMBL" id="CAG6452484.1"/>
    </source>
</evidence>
<sequence>MSFRDFLLMFVLCCFCFPCAFVCLLAFSFLVCFVSYQLKRRLLINFFFVLCVCDCVCVYASIVCFSVFTVSNVSYQMFCTLANVRKYIYLCLMYIVSSVVVFVDVYISLPLTSR</sequence>
<proteinExistence type="predicted"/>
<dbReference type="AlphaFoldDB" id="A0A8D8A8Q4"/>
<keyword evidence="1" id="KW-1133">Transmembrane helix</keyword>
<feature type="transmembrane region" description="Helical" evidence="1">
    <location>
        <begin position="87"/>
        <end position="109"/>
    </location>
</feature>
<keyword evidence="1" id="KW-0812">Transmembrane</keyword>
<organism evidence="2">
    <name type="scientific">Culex pipiens</name>
    <name type="common">House mosquito</name>
    <dbReference type="NCBI Taxonomy" id="7175"/>
    <lineage>
        <taxon>Eukaryota</taxon>
        <taxon>Metazoa</taxon>
        <taxon>Ecdysozoa</taxon>
        <taxon>Arthropoda</taxon>
        <taxon>Hexapoda</taxon>
        <taxon>Insecta</taxon>
        <taxon>Pterygota</taxon>
        <taxon>Neoptera</taxon>
        <taxon>Endopterygota</taxon>
        <taxon>Diptera</taxon>
        <taxon>Nematocera</taxon>
        <taxon>Culicoidea</taxon>
        <taxon>Culicidae</taxon>
        <taxon>Culicinae</taxon>
        <taxon>Culicini</taxon>
        <taxon>Culex</taxon>
        <taxon>Culex</taxon>
    </lineage>
</organism>
<accession>A0A8D8A8Q4</accession>
<reference evidence="2" key="1">
    <citation type="submission" date="2021-05" db="EMBL/GenBank/DDBJ databases">
        <authorList>
            <person name="Alioto T."/>
            <person name="Alioto T."/>
            <person name="Gomez Garrido J."/>
        </authorList>
    </citation>
    <scope>NUCLEOTIDE SEQUENCE</scope>
</reference>
<name>A0A8D8A8Q4_CULPI</name>
<dbReference type="EMBL" id="HBUE01020848">
    <property type="protein sequence ID" value="CAG6452482.1"/>
    <property type="molecule type" value="Transcribed_RNA"/>
</dbReference>
<dbReference type="EMBL" id="HBUE01020853">
    <property type="protein sequence ID" value="CAG6452483.1"/>
    <property type="molecule type" value="Transcribed_RNA"/>
</dbReference>
<protein>
    <submittedName>
        <fullName evidence="2">(northern house mosquito) hypothetical protein</fullName>
    </submittedName>
</protein>
<dbReference type="EMBL" id="HBUE01020854">
    <property type="protein sequence ID" value="CAG6452484.1"/>
    <property type="molecule type" value="Transcribed_RNA"/>
</dbReference>
<keyword evidence="1" id="KW-0472">Membrane</keyword>
<feature type="transmembrane region" description="Helical" evidence="1">
    <location>
        <begin position="6"/>
        <end position="34"/>
    </location>
</feature>